<sequence length="199" mass="20576">MQMKSTRRPNVERTADMRARLIAAARALFVAEGYAAASTPSIVAAAGVTRGALYHHFPDKQAIFHAVLLAEAEAVGTAIAAAERPGMSARDSLVAGAGAYLAAMAVPGRVRLLLIDGPAVLGREALHAMERAHGEAALREGLQSALAEAGRMDVPVEPLAILLSALFERAAVAAADGMAPDALMNAVNFIISGLFPQGD</sequence>
<dbReference type="PANTHER" id="PTHR30055">
    <property type="entry name" value="HTH-TYPE TRANSCRIPTIONAL REGULATOR RUTR"/>
    <property type="match status" value="1"/>
</dbReference>
<keyword evidence="2 4" id="KW-0238">DNA-binding</keyword>
<keyword evidence="1" id="KW-0805">Transcription regulation</keyword>
<evidence type="ECO:0000313" key="7">
    <source>
        <dbReference type="Proteomes" id="UP000216991"/>
    </source>
</evidence>
<name>A0A255YRS2_9SPHN</name>
<dbReference type="InterPro" id="IPR009057">
    <property type="entry name" value="Homeodomain-like_sf"/>
</dbReference>
<evidence type="ECO:0000256" key="4">
    <source>
        <dbReference type="PROSITE-ProRule" id="PRU00335"/>
    </source>
</evidence>
<proteinExistence type="predicted"/>
<dbReference type="Pfam" id="PF00440">
    <property type="entry name" value="TetR_N"/>
    <property type="match status" value="1"/>
</dbReference>
<dbReference type="GO" id="GO:0003700">
    <property type="term" value="F:DNA-binding transcription factor activity"/>
    <property type="evidence" value="ECO:0007669"/>
    <property type="project" value="TreeGrafter"/>
</dbReference>
<dbReference type="InterPro" id="IPR050109">
    <property type="entry name" value="HTH-type_TetR-like_transc_reg"/>
</dbReference>
<dbReference type="InterPro" id="IPR049484">
    <property type="entry name" value="Rv0078-like_C"/>
</dbReference>
<dbReference type="Pfam" id="PF21351">
    <property type="entry name" value="TetR_C_41"/>
    <property type="match status" value="1"/>
</dbReference>
<dbReference type="InterPro" id="IPR023772">
    <property type="entry name" value="DNA-bd_HTH_TetR-type_CS"/>
</dbReference>
<dbReference type="AlphaFoldDB" id="A0A255YRS2"/>
<organism evidence="6 7">
    <name type="scientific">Sandarakinorhabdus cyanobacteriorum</name>
    <dbReference type="NCBI Taxonomy" id="1981098"/>
    <lineage>
        <taxon>Bacteria</taxon>
        <taxon>Pseudomonadati</taxon>
        <taxon>Pseudomonadota</taxon>
        <taxon>Alphaproteobacteria</taxon>
        <taxon>Sphingomonadales</taxon>
        <taxon>Sphingosinicellaceae</taxon>
        <taxon>Sandarakinorhabdus</taxon>
    </lineage>
</organism>
<evidence type="ECO:0000259" key="5">
    <source>
        <dbReference type="PROSITE" id="PS50977"/>
    </source>
</evidence>
<dbReference type="PANTHER" id="PTHR30055:SF234">
    <property type="entry name" value="HTH-TYPE TRANSCRIPTIONAL REGULATOR BETI"/>
    <property type="match status" value="1"/>
</dbReference>
<feature type="DNA-binding region" description="H-T-H motif" evidence="4">
    <location>
        <begin position="38"/>
        <end position="57"/>
    </location>
</feature>
<evidence type="ECO:0000256" key="3">
    <source>
        <dbReference type="ARBA" id="ARBA00023163"/>
    </source>
</evidence>
<keyword evidence="7" id="KW-1185">Reference proteome</keyword>
<dbReference type="PROSITE" id="PS50977">
    <property type="entry name" value="HTH_TETR_2"/>
    <property type="match status" value="1"/>
</dbReference>
<reference evidence="6 7" key="1">
    <citation type="submission" date="2017-07" db="EMBL/GenBank/DDBJ databases">
        <title>Sandarakinorhabdus cyanobacteriorum sp. nov., a novel bacterium isolated from cyanobacterial aggregates in a eutrophic lake.</title>
        <authorList>
            <person name="Cai H."/>
        </authorList>
    </citation>
    <scope>NUCLEOTIDE SEQUENCE [LARGE SCALE GENOMIC DNA]</scope>
    <source>
        <strain evidence="6 7">TH057</strain>
    </source>
</reference>
<evidence type="ECO:0000256" key="2">
    <source>
        <dbReference type="ARBA" id="ARBA00023125"/>
    </source>
</evidence>
<evidence type="ECO:0000256" key="1">
    <source>
        <dbReference type="ARBA" id="ARBA00023015"/>
    </source>
</evidence>
<gene>
    <name evidence="6" type="ORF">CHU93_04055</name>
</gene>
<dbReference type="InterPro" id="IPR001647">
    <property type="entry name" value="HTH_TetR"/>
</dbReference>
<feature type="domain" description="HTH tetR-type" evidence="5">
    <location>
        <begin position="15"/>
        <end position="75"/>
    </location>
</feature>
<protein>
    <submittedName>
        <fullName evidence="6">TetR family transcriptional regulator</fullName>
    </submittedName>
</protein>
<keyword evidence="3" id="KW-0804">Transcription</keyword>
<dbReference type="SUPFAM" id="SSF46689">
    <property type="entry name" value="Homeodomain-like"/>
    <property type="match status" value="1"/>
</dbReference>
<comment type="caution">
    <text evidence="6">The sequence shown here is derived from an EMBL/GenBank/DDBJ whole genome shotgun (WGS) entry which is preliminary data.</text>
</comment>
<accession>A0A255YRS2</accession>
<dbReference type="Proteomes" id="UP000216991">
    <property type="component" value="Unassembled WGS sequence"/>
</dbReference>
<dbReference type="Gene3D" id="1.10.357.10">
    <property type="entry name" value="Tetracycline Repressor, domain 2"/>
    <property type="match status" value="1"/>
</dbReference>
<dbReference type="PRINTS" id="PR00455">
    <property type="entry name" value="HTHTETR"/>
</dbReference>
<dbReference type="GO" id="GO:0000976">
    <property type="term" value="F:transcription cis-regulatory region binding"/>
    <property type="evidence" value="ECO:0007669"/>
    <property type="project" value="TreeGrafter"/>
</dbReference>
<dbReference type="EMBL" id="NOXT01000084">
    <property type="protein sequence ID" value="OYQ31899.1"/>
    <property type="molecule type" value="Genomic_DNA"/>
</dbReference>
<dbReference type="OrthoDB" id="9816296at2"/>
<evidence type="ECO:0000313" key="6">
    <source>
        <dbReference type="EMBL" id="OYQ31899.1"/>
    </source>
</evidence>
<dbReference type="PROSITE" id="PS01081">
    <property type="entry name" value="HTH_TETR_1"/>
    <property type="match status" value="1"/>
</dbReference>